<protein>
    <recommendedName>
        <fullName evidence="5">Methyltransferase domain-containing protein</fullName>
    </recommendedName>
</protein>
<dbReference type="InterPro" id="IPR029063">
    <property type="entry name" value="SAM-dependent_MTases_sf"/>
</dbReference>
<accession>A0A6S6YEV1</accession>
<proteinExistence type="predicted"/>
<evidence type="ECO:0000256" key="2">
    <source>
        <dbReference type="SAM" id="MobiDB-lite"/>
    </source>
</evidence>
<keyword evidence="1" id="KW-0175">Coiled coil</keyword>
<dbReference type="RefSeq" id="WP_145770352.1">
    <property type="nucleotide sequence ID" value="NZ_LR778301.1"/>
</dbReference>
<dbReference type="Pfam" id="PF13489">
    <property type="entry name" value="Methyltransf_23"/>
    <property type="match status" value="1"/>
</dbReference>
<organism evidence="3 4">
    <name type="scientific">Denitratisoma oestradiolicum</name>
    <dbReference type="NCBI Taxonomy" id="311182"/>
    <lineage>
        <taxon>Bacteria</taxon>
        <taxon>Pseudomonadati</taxon>
        <taxon>Pseudomonadota</taxon>
        <taxon>Betaproteobacteria</taxon>
        <taxon>Nitrosomonadales</taxon>
        <taxon>Sterolibacteriaceae</taxon>
        <taxon>Denitratisoma</taxon>
    </lineage>
</organism>
<feature type="region of interest" description="Disordered" evidence="2">
    <location>
        <begin position="19"/>
        <end position="44"/>
    </location>
</feature>
<evidence type="ECO:0000313" key="3">
    <source>
        <dbReference type="EMBL" id="CAB1371088.1"/>
    </source>
</evidence>
<dbReference type="KEGG" id="doe:DENOEST_3934"/>
<dbReference type="Gene3D" id="3.40.50.150">
    <property type="entry name" value="Vaccinia Virus protein VP39"/>
    <property type="match status" value="1"/>
</dbReference>
<dbReference type="CDD" id="cd02440">
    <property type="entry name" value="AdoMet_MTases"/>
    <property type="match status" value="1"/>
</dbReference>
<feature type="compositionally biased region" description="Basic and acidic residues" evidence="2">
    <location>
        <begin position="19"/>
        <end position="28"/>
    </location>
</feature>
<dbReference type="EMBL" id="LR778301">
    <property type="protein sequence ID" value="CAB1371088.1"/>
    <property type="molecule type" value="Genomic_DNA"/>
</dbReference>
<name>A0A6S6YEV1_9PROT</name>
<dbReference type="PANTHER" id="PTHR43861">
    <property type="entry name" value="TRANS-ACONITATE 2-METHYLTRANSFERASE-RELATED"/>
    <property type="match status" value="1"/>
</dbReference>
<evidence type="ECO:0008006" key="5">
    <source>
        <dbReference type="Google" id="ProtNLM"/>
    </source>
</evidence>
<evidence type="ECO:0000256" key="1">
    <source>
        <dbReference type="SAM" id="Coils"/>
    </source>
</evidence>
<dbReference type="SUPFAM" id="SSF53335">
    <property type="entry name" value="S-adenosyl-L-methionine-dependent methyltransferases"/>
    <property type="match status" value="1"/>
</dbReference>
<feature type="coiled-coil region" evidence="1">
    <location>
        <begin position="112"/>
        <end position="182"/>
    </location>
</feature>
<dbReference type="AlphaFoldDB" id="A0A6S6YEV1"/>
<dbReference type="OrthoDB" id="9809392at2"/>
<evidence type="ECO:0000313" key="4">
    <source>
        <dbReference type="Proteomes" id="UP000515733"/>
    </source>
</evidence>
<reference evidence="3 4" key="1">
    <citation type="submission" date="2020-03" db="EMBL/GenBank/DDBJ databases">
        <authorList>
            <consortium name="Genoscope - CEA"/>
            <person name="William W."/>
        </authorList>
    </citation>
    <scope>NUCLEOTIDE SEQUENCE [LARGE SCALE GENOMIC DNA]</scope>
    <source>
        <strain evidence="4">DSM 16959</strain>
    </source>
</reference>
<sequence length="464" mass="52166">MILPNNPHVDPEDVERQLRQTLARRRETPLPAARQRPPAPPEPRLSWRQRLKRIPVLGASLVFLYHRWRRITAPGIGRRERIKALPLVGDLCYFLWVLADLPRFRLTTAMSLDALRQDQQTLVAQLQAARQDQQEQHRRQGLAQEQLHAELRESVQRLERLNQKLAERNGALEQRNGVLEQRSAGLEESNRLLEQRLAAWQSAGEERLAMHSRALRLLEQRAAADAPAPSVGGVEAVAAPVLGNFYLEFETRFRGSPESVKERQRPYLPYLRAAVAGVATPRCVDIGCGRGEWLELLREQGLNPLGIDLDPGMVLACRDRGLDARQEDGIAWLRAQAPDSLDLVSAFQVIEHLSLDQFLSLLDATLEALAPGGIAIFETPNPENLIVGACNFYYDPTHRNPIPPPVAAFIAEQRGFPRVEILRLNPYPDSMLLEGGDIVSQRLNGLLYGPQDYALIVGKRHADD</sequence>
<gene>
    <name evidence="3" type="ORF">DENOEST_3934</name>
</gene>
<keyword evidence="4" id="KW-1185">Reference proteome</keyword>
<dbReference type="Proteomes" id="UP000515733">
    <property type="component" value="Chromosome"/>
</dbReference>